<organism evidence="1 2">
    <name type="scientific">Caerostris extrusa</name>
    <name type="common">Bark spider</name>
    <name type="synonym">Caerostris bankana</name>
    <dbReference type="NCBI Taxonomy" id="172846"/>
    <lineage>
        <taxon>Eukaryota</taxon>
        <taxon>Metazoa</taxon>
        <taxon>Ecdysozoa</taxon>
        <taxon>Arthropoda</taxon>
        <taxon>Chelicerata</taxon>
        <taxon>Arachnida</taxon>
        <taxon>Araneae</taxon>
        <taxon>Araneomorphae</taxon>
        <taxon>Entelegynae</taxon>
        <taxon>Araneoidea</taxon>
        <taxon>Araneidae</taxon>
        <taxon>Caerostris</taxon>
    </lineage>
</organism>
<dbReference type="AlphaFoldDB" id="A0AAV4UUS6"/>
<dbReference type="EMBL" id="BPLR01013480">
    <property type="protein sequence ID" value="GIY61557.1"/>
    <property type="molecule type" value="Genomic_DNA"/>
</dbReference>
<keyword evidence="2" id="KW-1185">Reference proteome</keyword>
<name>A0AAV4UUS6_CAEEX</name>
<sequence length="67" mass="7347">MTFVGVVGMLDPPRKEVKDAICRCKAAGLSFSGAEFDELSSIEQVSSFQSKTVFTSELNPHIRVKLL</sequence>
<dbReference type="InterPro" id="IPR023299">
    <property type="entry name" value="ATPase_P-typ_cyto_dom_N"/>
</dbReference>
<comment type="caution">
    <text evidence="1">The sequence shown here is derived from an EMBL/GenBank/DDBJ whole genome shotgun (WGS) entry which is preliminary data.</text>
</comment>
<accession>A0AAV4UUS6</accession>
<dbReference type="Gene3D" id="3.40.1110.10">
    <property type="entry name" value="Calcium-transporting ATPase, cytoplasmic domain N"/>
    <property type="match status" value="1"/>
</dbReference>
<evidence type="ECO:0000313" key="1">
    <source>
        <dbReference type="EMBL" id="GIY61557.1"/>
    </source>
</evidence>
<dbReference type="Proteomes" id="UP001054945">
    <property type="component" value="Unassembled WGS sequence"/>
</dbReference>
<gene>
    <name evidence="1" type="ORF">CEXT_307391</name>
</gene>
<proteinExistence type="predicted"/>
<dbReference type="GO" id="GO:0000166">
    <property type="term" value="F:nucleotide binding"/>
    <property type="evidence" value="ECO:0007669"/>
    <property type="project" value="InterPro"/>
</dbReference>
<evidence type="ECO:0000313" key="2">
    <source>
        <dbReference type="Proteomes" id="UP001054945"/>
    </source>
</evidence>
<protein>
    <submittedName>
        <fullName evidence="1">Uncharacterized protein</fullName>
    </submittedName>
</protein>
<dbReference type="Gene3D" id="3.40.50.1000">
    <property type="entry name" value="HAD superfamily/HAD-like"/>
    <property type="match status" value="1"/>
</dbReference>
<reference evidence="1 2" key="1">
    <citation type="submission" date="2021-06" db="EMBL/GenBank/DDBJ databases">
        <title>Caerostris extrusa draft genome.</title>
        <authorList>
            <person name="Kono N."/>
            <person name="Arakawa K."/>
        </authorList>
    </citation>
    <scope>NUCLEOTIDE SEQUENCE [LARGE SCALE GENOMIC DNA]</scope>
</reference>
<dbReference type="InterPro" id="IPR023214">
    <property type="entry name" value="HAD_sf"/>
</dbReference>